<proteinExistence type="predicted"/>
<sequence length="47" mass="4870">MHRPCPLDACKPVRQVRHSGLGPRSCLPGDCARNAGPGSNGKETAGN</sequence>
<dbReference type="EMBL" id="GBRH01187600">
    <property type="protein sequence ID" value="JAE10296.1"/>
    <property type="molecule type" value="Transcribed_RNA"/>
</dbReference>
<name>A0A0A9FJJ2_ARUDO</name>
<reference evidence="1" key="1">
    <citation type="submission" date="2014-09" db="EMBL/GenBank/DDBJ databases">
        <authorList>
            <person name="Magalhaes I.L.F."/>
            <person name="Oliveira U."/>
            <person name="Santos F.R."/>
            <person name="Vidigal T.H.D.A."/>
            <person name="Brescovit A.D."/>
            <person name="Santos A.J."/>
        </authorList>
    </citation>
    <scope>NUCLEOTIDE SEQUENCE</scope>
    <source>
        <tissue evidence="1">Shoot tissue taken approximately 20 cm above the soil surface</tissue>
    </source>
</reference>
<dbReference type="AlphaFoldDB" id="A0A0A9FJJ2"/>
<reference evidence="1" key="2">
    <citation type="journal article" date="2015" name="Data Brief">
        <title>Shoot transcriptome of the giant reed, Arundo donax.</title>
        <authorList>
            <person name="Barrero R.A."/>
            <person name="Guerrero F.D."/>
            <person name="Moolhuijzen P."/>
            <person name="Goolsby J.A."/>
            <person name="Tidwell J."/>
            <person name="Bellgard S.E."/>
            <person name="Bellgard M.I."/>
        </authorList>
    </citation>
    <scope>NUCLEOTIDE SEQUENCE</scope>
    <source>
        <tissue evidence="1">Shoot tissue taken approximately 20 cm above the soil surface</tissue>
    </source>
</reference>
<organism evidence="1">
    <name type="scientific">Arundo donax</name>
    <name type="common">Giant reed</name>
    <name type="synonym">Donax arundinaceus</name>
    <dbReference type="NCBI Taxonomy" id="35708"/>
    <lineage>
        <taxon>Eukaryota</taxon>
        <taxon>Viridiplantae</taxon>
        <taxon>Streptophyta</taxon>
        <taxon>Embryophyta</taxon>
        <taxon>Tracheophyta</taxon>
        <taxon>Spermatophyta</taxon>
        <taxon>Magnoliopsida</taxon>
        <taxon>Liliopsida</taxon>
        <taxon>Poales</taxon>
        <taxon>Poaceae</taxon>
        <taxon>PACMAD clade</taxon>
        <taxon>Arundinoideae</taxon>
        <taxon>Arundineae</taxon>
        <taxon>Arundo</taxon>
    </lineage>
</organism>
<accession>A0A0A9FJJ2</accession>
<evidence type="ECO:0000313" key="1">
    <source>
        <dbReference type="EMBL" id="JAE10296.1"/>
    </source>
</evidence>
<protein>
    <submittedName>
        <fullName evidence="1">Uncharacterized protein</fullName>
    </submittedName>
</protein>